<dbReference type="AlphaFoldDB" id="A0A8J2H7M2"/>
<dbReference type="Proteomes" id="UP000786811">
    <property type="component" value="Unassembled WGS sequence"/>
</dbReference>
<evidence type="ECO:0000256" key="1">
    <source>
        <dbReference type="SAM" id="MobiDB-lite"/>
    </source>
</evidence>
<gene>
    <name evidence="2" type="ORF">HICCMSTLAB_LOCUS3394</name>
</gene>
<evidence type="ECO:0000313" key="3">
    <source>
        <dbReference type="Proteomes" id="UP000786811"/>
    </source>
</evidence>
<sequence>MEVAGLQQGKFEVNPAEPESRSSSLTLQLGAFFLAGNVDFFPENPGLATLEEILWHSKTLLSSRLLNKYGFLL</sequence>
<feature type="region of interest" description="Disordered" evidence="1">
    <location>
        <begin position="1"/>
        <end position="20"/>
    </location>
</feature>
<keyword evidence="3" id="KW-1185">Reference proteome</keyword>
<comment type="caution">
    <text evidence="2">The sequence shown here is derived from an EMBL/GenBank/DDBJ whole genome shotgun (WGS) entry which is preliminary data.</text>
</comment>
<evidence type="ECO:0000313" key="2">
    <source>
        <dbReference type="EMBL" id="CAG5081851.1"/>
    </source>
</evidence>
<accession>A0A8J2H7M2</accession>
<reference evidence="2" key="1">
    <citation type="submission" date="2021-04" db="EMBL/GenBank/DDBJ databases">
        <authorList>
            <person name="Chebbi M.A.C M."/>
        </authorList>
    </citation>
    <scope>NUCLEOTIDE SEQUENCE</scope>
</reference>
<proteinExistence type="predicted"/>
<organism evidence="2 3">
    <name type="scientific">Cotesia congregata</name>
    <name type="common">Parasitoid wasp</name>
    <name type="synonym">Apanteles congregatus</name>
    <dbReference type="NCBI Taxonomy" id="51543"/>
    <lineage>
        <taxon>Eukaryota</taxon>
        <taxon>Metazoa</taxon>
        <taxon>Ecdysozoa</taxon>
        <taxon>Arthropoda</taxon>
        <taxon>Hexapoda</taxon>
        <taxon>Insecta</taxon>
        <taxon>Pterygota</taxon>
        <taxon>Neoptera</taxon>
        <taxon>Endopterygota</taxon>
        <taxon>Hymenoptera</taxon>
        <taxon>Apocrita</taxon>
        <taxon>Ichneumonoidea</taxon>
        <taxon>Braconidae</taxon>
        <taxon>Microgastrinae</taxon>
        <taxon>Cotesia</taxon>
    </lineage>
</organism>
<dbReference type="EMBL" id="CAJNRD030001118">
    <property type="protein sequence ID" value="CAG5081851.1"/>
    <property type="molecule type" value="Genomic_DNA"/>
</dbReference>
<name>A0A8J2H7M2_COTCN</name>
<protein>
    <submittedName>
        <fullName evidence="2">Uncharacterized protein</fullName>
    </submittedName>
</protein>